<feature type="chain" id="PRO_5036903542" description="17 kDa surface antigen" evidence="5">
    <location>
        <begin position="20"/>
        <end position="156"/>
    </location>
</feature>
<reference evidence="7" key="1">
    <citation type="journal article" date="2014" name="Int. J. Syst. Evol. Microbiol.">
        <title>Complete genome sequence of Corynebacterium casei LMG S-19264T (=DSM 44701T), isolated from a smear-ripened cheese.</title>
        <authorList>
            <consortium name="US DOE Joint Genome Institute (JGI-PGF)"/>
            <person name="Walter F."/>
            <person name="Albersmeier A."/>
            <person name="Kalinowski J."/>
            <person name="Ruckert C."/>
        </authorList>
    </citation>
    <scope>NUCLEOTIDE SEQUENCE</scope>
    <source>
        <strain evidence="7">KCTC 42651</strain>
    </source>
</reference>
<protein>
    <recommendedName>
        <fullName evidence="3">17 kDa surface antigen</fullName>
    </recommendedName>
</protein>
<evidence type="ECO:0000259" key="6">
    <source>
        <dbReference type="Pfam" id="PF05433"/>
    </source>
</evidence>
<name>A0A918XQI1_9PROT</name>
<keyword evidence="5" id="KW-0732">Signal</keyword>
<evidence type="ECO:0000256" key="2">
    <source>
        <dbReference type="ARBA" id="ARBA00008681"/>
    </source>
</evidence>
<dbReference type="InterPro" id="IPR008816">
    <property type="entry name" value="Gly_zipper_2TM_dom"/>
</dbReference>
<dbReference type="RefSeq" id="WP_189987837.1">
    <property type="nucleotide sequence ID" value="NZ_BMZS01000002.1"/>
</dbReference>
<evidence type="ECO:0000313" key="8">
    <source>
        <dbReference type="Proteomes" id="UP000630353"/>
    </source>
</evidence>
<evidence type="ECO:0000256" key="5">
    <source>
        <dbReference type="SAM" id="SignalP"/>
    </source>
</evidence>
<feature type="domain" description="Glycine zipper 2TM" evidence="6">
    <location>
        <begin position="31"/>
        <end position="71"/>
    </location>
</feature>
<dbReference type="EMBL" id="BMZS01000002">
    <property type="protein sequence ID" value="GHD43639.1"/>
    <property type="molecule type" value="Genomic_DNA"/>
</dbReference>
<organism evidence="7 8">
    <name type="scientific">Thalassobaculum fulvum</name>
    <dbReference type="NCBI Taxonomy" id="1633335"/>
    <lineage>
        <taxon>Bacteria</taxon>
        <taxon>Pseudomonadati</taxon>
        <taxon>Pseudomonadota</taxon>
        <taxon>Alphaproteobacteria</taxon>
        <taxon>Rhodospirillales</taxon>
        <taxon>Thalassobaculaceae</taxon>
        <taxon>Thalassobaculum</taxon>
    </lineage>
</organism>
<dbReference type="PROSITE" id="PS51257">
    <property type="entry name" value="PROKAR_LIPOPROTEIN"/>
    <property type="match status" value="1"/>
</dbReference>
<keyword evidence="8" id="KW-1185">Reference proteome</keyword>
<reference evidence="7" key="2">
    <citation type="submission" date="2020-09" db="EMBL/GenBank/DDBJ databases">
        <authorList>
            <person name="Sun Q."/>
            <person name="Kim S."/>
        </authorList>
    </citation>
    <scope>NUCLEOTIDE SEQUENCE</scope>
    <source>
        <strain evidence="7">KCTC 42651</strain>
    </source>
</reference>
<dbReference type="AlphaFoldDB" id="A0A918XQI1"/>
<evidence type="ECO:0000256" key="1">
    <source>
        <dbReference type="ARBA" id="ARBA00004459"/>
    </source>
</evidence>
<proteinExistence type="inferred from homology"/>
<dbReference type="Pfam" id="PF05433">
    <property type="entry name" value="Rick_17kDa_Anti"/>
    <property type="match status" value="1"/>
</dbReference>
<feature type="signal peptide" evidence="5">
    <location>
        <begin position="1"/>
        <end position="19"/>
    </location>
</feature>
<sequence length="156" mass="16073">MTRVRKAAAVLAVSALALSGCQTTGNNQTSGALLGGLAGAAAGAQFGSGEGRLVAVVIGALAGAVAGGMIGQQLDEADRLRAEDAARQAANASQPGPVHWKSEKNQEVHGWAEPVSPAKVEDGDLCKNVKSVYYLNGQEQAETKRFCLQDGRWVEA</sequence>
<keyword evidence="4" id="KW-0449">Lipoprotein</keyword>
<evidence type="ECO:0000256" key="4">
    <source>
        <dbReference type="ARBA" id="ARBA00023288"/>
    </source>
</evidence>
<comment type="caution">
    <text evidence="7">The sequence shown here is derived from an EMBL/GenBank/DDBJ whole genome shotgun (WGS) entry which is preliminary data.</text>
</comment>
<gene>
    <name evidence="7" type="ORF">GCM10017083_10050</name>
</gene>
<dbReference type="Proteomes" id="UP000630353">
    <property type="component" value="Unassembled WGS sequence"/>
</dbReference>
<evidence type="ECO:0000313" key="7">
    <source>
        <dbReference type="EMBL" id="GHD43639.1"/>
    </source>
</evidence>
<comment type="subcellular location">
    <subcellularLocation>
        <location evidence="1">Cell outer membrane</location>
        <topology evidence="1">Lipid-anchor</topology>
    </subcellularLocation>
</comment>
<accession>A0A918XQI1</accession>
<evidence type="ECO:0000256" key="3">
    <source>
        <dbReference type="ARBA" id="ARBA00015281"/>
    </source>
</evidence>
<comment type="similarity">
    <text evidence="2">Belongs to the rickettsiale 17 kDa surface antigen family.</text>
</comment>